<evidence type="ECO:0000313" key="7">
    <source>
        <dbReference type="Proteomes" id="UP000807469"/>
    </source>
</evidence>
<dbReference type="Proteomes" id="UP000807469">
    <property type="component" value="Unassembled WGS sequence"/>
</dbReference>
<dbReference type="EMBL" id="MU155187">
    <property type="protein sequence ID" value="KAF9480881.1"/>
    <property type="molecule type" value="Genomic_DNA"/>
</dbReference>
<keyword evidence="2 4" id="KW-0863">Zinc-finger</keyword>
<dbReference type="InterPro" id="IPR002893">
    <property type="entry name" value="Znf_MYND"/>
</dbReference>
<evidence type="ECO:0000256" key="2">
    <source>
        <dbReference type="ARBA" id="ARBA00022771"/>
    </source>
</evidence>
<dbReference type="Pfam" id="PF01753">
    <property type="entry name" value="zf-MYND"/>
    <property type="match status" value="1"/>
</dbReference>
<keyword evidence="1" id="KW-0479">Metal-binding</keyword>
<sequence length="557" mass="62767">MNRSTNQLVQAFNDLPRKELDPPDKPNEWYFDVRYMHFEPNPYHALYIMHPHRQTFGSTPWLEPLPAGLPANKNGLEFFPECSREAAPEVARAIMHTFLSNMGRRGPPPSAPWKLITPDKALRSAVNEEFRRIGIHSSLEIVEPSPAIRSIADDAFDTKFSILVNRNGITGWELTEMIIPESIIFSETTEAAPPVIMGKKTEWDICTAYVRHIMEARPINQFSESATIISEMGKEIRLLQDRLVKFPEAVLRARADNGDHEAALDYGMRLRFGAGCNQDRTLSRVYLLKALDSAAASDIFKATVHAALIEWYVDSRKDGILKNRFMCAAAHHTKAAIQLSRRADPNRKYFCNAILDFSKTLIDLNEKIGTIGQIRILYPDIVQVRKLRDKQIEEEKKKQAMKRRKAPLRYRCAAAGCGIQADTGRLLSRCSGKCDPDKKPSYCSKECQKADWKNHKPFCREGAECSVIDDGYVDPDAPLQGGSSKKEGTLQIPVTYKDGSTMYFSTSTLEPKVLKEMAESAKHHDPPAHLHDGMPKSWKVDVVDAPCTCCDRCRGSS</sequence>
<accession>A0A9P5Z4U4</accession>
<evidence type="ECO:0000256" key="4">
    <source>
        <dbReference type="PROSITE-ProRule" id="PRU00134"/>
    </source>
</evidence>
<dbReference type="Gene3D" id="6.10.140.2220">
    <property type="match status" value="1"/>
</dbReference>
<evidence type="ECO:0000256" key="1">
    <source>
        <dbReference type="ARBA" id="ARBA00022723"/>
    </source>
</evidence>
<feature type="domain" description="MYND-type" evidence="5">
    <location>
        <begin position="414"/>
        <end position="459"/>
    </location>
</feature>
<protein>
    <recommendedName>
        <fullName evidence="5">MYND-type domain-containing protein</fullName>
    </recommendedName>
</protein>
<evidence type="ECO:0000256" key="3">
    <source>
        <dbReference type="ARBA" id="ARBA00022833"/>
    </source>
</evidence>
<organism evidence="6 7">
    <name type="scientific">Pholiota conissans</name>
    <dbReference type="NCBI Taxonomy" id="109636"/>
    <lineage>
        <taxon>Eukaryota</taxon>
        <taxon>Fungi</taxon>
        <taxon>Dikarya</taxon>
        <taxon>Basidiomycota</taxon>
        <taxon>Agaricomycotina</taxon>
        <taxon>Agaricomycetes</taxon>
        <taxon>Agaricomycetidae</taxon>
        <taxon>Agaricales</taxon>
        <taxon>Agaricineae</taxon>
        <taxon>Strophariaceae</taxon>
        <taxon>Pholiota</taxon>
    </lineage>
</organism>
<evidence type="ECO:0000259" key="5">
    <source>
        <dbReference type="PROSITE" id="PS50865"/>
    </source>
</evidence>
<dbReference type="OrthoDB" id="432970at2759"/>
<dbReference type="SUPFAM" id="SSF144232">
    <property type="entry name" value="HIT/MYND zinc finger-like"/>
    <property type="match status" value="1"/>
</dbReference>
<dbReference type="PROSITE" id="PS50865">
    <property type="entry name" value="ZF_MYND_2"/>
    <property type="match status" value="1"/>
</dbReference>
<proteinExistence type="predicted"/>
<dbReference type="GO" id="GO:0008270">
    <property type="term" value="F:zinc ion binding"/>
    <property type="evidence" value="ECO:0007669"/>
    <property type="project" value="UniProtKB-KW"/>
</dbReference>
<gene>
    <name evidence="6" type="ORF">BDN70DRAFT_992367</name>
</gene>
<keyword evidence="3" id="KW-0862">Zinc</keyword>
<keyword evidence="7" id="KW-1185">Reference proteome</keyword>
<name>A0A9P5Z4U4_9AGAR</name>
<reference evidence="6" key="1">
    <citation type="submission" date="2020-11" db="EMBL/GenBank/DDBJ databases">
        <authorList>
            <consortium name="DOE Joint Genome Institute"/>
            <person name="Ahrendt S."/>
            <person name="Riley R."/>
            <person name="Andreopoulos W."/>
            <person name="Labutti K."/>
            <person name="Pangilinan J."/>
            <person name="Ruiz-Duenas F.J."/>
            <person name="Barrasa J.M."/>
            <person name="Sanchez-Garcia M."/>
            <person name="Camarero S."/>
            <person name="Miyauchi S."/>
            <person name="Serrano A."/>
            <person name="Linde D."/>
            <person name="Babiker R."/>
            <person name="Drula E."/>
            <person name="Ayuso-Fernandez I."/>
            <person name="Pacheco R."/>
            <person name="Padilla G."/>
            <person name="Ferreira P."/>
            <person name="Barriuso J."/>
            <person name="Kellner H."/>
            <person name="Castanera R."/>
            <person name="Alfaro M."/>
            <person name="Ramirez L."/>
            <person name="Pisabarro A.G."/>
            <person name="Kuo A."/>
            <person name="Tritt A."/>
            <person name="Lipzen A."/>
            <person name="He G."/>
            <person name="Yan M."/>
            <person name="Ng V."/>
            <person name="Cullen D."/>
            <person name="Martin F."/>
            <person name="Rosso M.-N."/>
            <person name="Henrissat B."/>
            <person name="Hibbett D."/>
            <person name="Martinez A.T."/>
            <person name="Grigoriev I.V."/>
        </authorList>
    </citation>
    <scope>NUCLEOTIDE SEQUENCE</scope>
    <source>
        <strain evidence="6">CIRM-BRFM 674</strain>
    </source>
</reference>
<dbReference type="AlphaFoldDB" id="A0A9P5Z4U4"/>
<evidence type="ECO:0000313" key="6">
    <source>
        <dbReference type="EMBL" id="KAF9480881.1"/>
    </source>
</evidence>
<comment type="caution">
    <text evidence="6">The sequence shown here is derived from an EMBL/GenBank/DDBJ whole genome shotgun (WGS) entry which is preliminary data.</text>
</comment>